<dbReference type="WBParaSite" id="maker-uti_cns_0011394-snap-gene-0.7-mRNA-1">
    <property type="protein sequence ID" value="maker-uti_cns_0011394-snap-gene-0.7-mRNA-1"/>
    <property type="gene ID" value="maker-uti_cns_0011394-snap-gene-0.7"/>
</dbReference>
<evidence type="ECO:0000256" key="1">
    <source>
        <dbReference type="ARBA" id="ARBA00004123"/>
    </source>
</evidence>
<feature type="region of interest" description="Disordered" evidence="12">
    <location>
        <begin position="1"/>
        <end position="154"/>
    </location>
</feature>
<dbReference type="SUPFAM" id="SSF49879">
    <property type="entry name" value="SMAD/FHA domain"/>
    <property type="match status" value="1"/>
</dbReference>
<keyword evidence="5" id="KW-0747">Spliceosome</keyword>
<comment type="function">
    <text evidence="11">Required for pre-mRNA splicing as component of the spliceosome. As a component of the minor spliceosome, involved in the splicing of U12-type introns in pre-mRNAs. Down-regulates NF-kappa-B signaling by competing with RELA for CREBBP/EP300 binding. Involved in the microRNA (miRNA) biogenesis. May be involved in cyclin-D1/CCND1 mRNA stability through the SNARP complex which associates with both the 3'end of the CCND1 gene and its mRNA.</text>
</comment>
<evidence type="ECO:0000256" key="5">
    <source>
        <dbReference type="ARBA" id="ARBA00022728"/>
    </source>
</evidence>
<dbReference type="GO" id="GO:0031047">
    <property type="term" value="P:regulatory ncRNA-mediated gene silencing"/>
    <property type="evidence" value="ECO:0007669"/>
    <property type="project" value="UniProtKB-KW"/>
</dbReference>
<keyword evidence="4" id="KW-0507">mRNA processing</keyword>
<evidence type="ECO:0000256" key="10">
    <source>
        <dbReference type="ARBA" id="ARBA00023242"/>
    </source>
</evidence>
<reference evidence="15" key="1">
    <citation type="submission" date="2016-11" db="UniProtKB">
        <authorList>
            <consortium name="WormBaseParasite"/>
        </authorList>
    </citation>
    <scope>IDENTIFICATION</scope>
</reference>
<sequence length="399" mass="46680">SAELDPLQASRHRELDDTDRRPRRRGDSDSHHHRRHQHRPDDAVDQRDADRVQRDHRDRDARRREHHRHSQQHDEDQPRRRERSRSRSADRFDTRRERGGGGGGGRGRGRREHRQQQQRFEWGRPDQQRVKSETGEEPDEKKPPPPPKQMANMGLSGKLAEDTNMYKGVLIKYSEPANARMPKKRWRLYPFKGEEAMKPLYVHRQSGYLIGRDRKVADIPLDHPSISKQHAALQYRLVELEQPDGSKSRLVKPYIIDLESANGTYLNGERVEARRYIELKERDVLKFGYSSREYVVLSENAGEGEDRAAAAGDDRQVFTPNLRHDLLRRSKMAQPRLIDAITKELKQQITQHLAVHLDQLVDPAVTVDNMLVDDNGKKLYYANRFRLYVQRRSDQGHGQ</sequence>
<dbReference type="Pfam" id="PF00498">
    <property type="entry name" value="FHA"/>
    <property type="match status" value="1"/>
</dbReference>
<protein>
    <submittedName>
        <fullName evidence="15">FHA domain-containing protein</fullName>
    </submittedName>
</protein>
<evidence type="ECO:0000256" key="8">
    <source>
        <dbReference type="ARBA" id="ARBA00023158"/>
    </source>
</evidence>
<keyword evidence="8" id="KW-0943">RNA-mediated gene silencing</keyword>
<keyword evidence="14" id="KW-1185">Reference proteome</keyword>
<evidence type="ECO:0000256" key="2">
    <source>
        <dbReference type="ARBA" id="ARBA00022499"/>
    </source>
</evidence>
<feature type="compositionally biased region" description="Basic and acidic residues" evidence="12">
    <location>
        <begin position="71"/>
        <end position="99"/>
    </location>
</feature>
<dbReference type="GO" id="GO:0005681">
    <property type="term" value="C:spliceosomal complex"/>
    <property type="evidence" value="ECO:0007669"/>
    <property type="project" value="UniProtKB-KW"/>
</dbReference>
<dbReference type="GO" id="GO:0008380">
    <property type="term" value="P:RNA splicing"/>
    <property type="evidence" value="ECO:0007669"/>
    <property type="project" value="UniProtKB-KW"/>
</dbReference>
<dbReference type="AlphaFoldDB" id="A0A1I8ICY5"/>
<keyword evidence="6" id="KW-0832">Ubl conjugation</keyword>
<feature type="domain" description="FHA" evidence="13">
    <location>
        <begin position="208"/>
        <end position="271"/>
    </location>
</feature>
<evidence type="ECO:0000313" key="15">
    <source>
        <dbReference type="WBParaSite" id="maker-uti_cns_0011394-snap-gene-0.7-mRNA-1"/>
    </source>
</evidence>
<evidence type="ECO:0000256" key="6">
    <source>
        <dbReference type="ARBA" id="ARBA00022843"/>
    </source>
</evidence>
<dbReference type="InterPro" id="IPR008984">
    <property type="entry name" value="SMAD_FHA_dom_sf"/>
</dbReference>
<dbReference type="GO" id="GO:0006397">
    <property type="term" value="P:mRNA processing"/>
    <property type="evidence" value="ECO:0007669"/>
    <property type="project" value="UniProtKB-KW"/>
</dbReference>
<keyword evidence="9" id="KW-0508">mRNA splicing</keyword>
<evidence type="ECO:0000256" key="12">
    <source>
        <dbReference type="SAM" id="MobiDB-lite"/>
    </source>
</evidence>
<dbReference type="CDD" id="cd22718">
    <property type="entry name" value="FHA_SNIP1"/>
    <property type="match status" value="1"/>
</dbReference>
<dbReference type="Proteomes" id="UP000095280">
    <property type="component" value="Unplaced"/>
</dbReference>
<evidence type="ECO:0000256" key="7">
    <source>
        <dbReference type="ARBA" id="ARBA00023054"/>
    </source>
</evidence>
<keyword evidence="2" id="KW-1017">Isopeptide bond</keyword>
<name>A0A1I8ICY5_9PLAT</name>
<proteinExistence type="predicted"/>
<dbReference type="PROSITE" id="PS50006">
    <property type="entry name" value="FHA_DOMAIN"/>
    <property type="match status" value="1"/>
</dbReference>
<dbReference type="InterPro" id="IPR050923">
    <property type="entry name" value="Cell_Proc_Reg/RNA_Proc"/>
</dbReference>
<keyword evidence="3" id="KW-0597">Phosphoprotein</keyword>
<evidence type="ECO:0000256" key="3">
    <source>
        <dbReference type="ARBA" id="ARBA00022553"/>
    </source>
</evidence>
<dbReference type="Gene3D" id="2.60.200.20">
    <property type="match status" value="1"/>
</dbReference>
<evidence type="ECO:0000256" key="11">
    <source>
        <dbReference type="ARBA" id="ARBA00055964"/>
    </source>
</evidence>
<evidence type="ECO:0000313" key="14">
    <source>
        <dbReference type="Proteomes" id="UP000095280"/>
    </source>
</evidence>
<dbReference type="SMART" id="SM00240">
    <property type="entry name" value="FHA"/>
    <property type="match status" value="1"/>
</dbReference>
<dbReference type="FunFam" id="2.60.200.20:FF:000008">
    <property type="entry name" value="smad nuclear-interacting protein 1"/>
    <property type="match status" value="1"/>
</dbReference>
<feature type="compositionally biased region" description="Basic and acidic residues" evidence="12">
    <location>
        <begin position="39"/>
        <end position="63"/>
    </location>
</feature>
<accession>A0A1I8ICY5</accession>
<comment type="subcellular location">
    <subcellularLocation>
        <location evidence="1">Nucleus</location>
    </subcellularLocation>
</comment>
<evidence type="ECO:0000256" key="4">
    <source>
        <dbReference type="ARBA" id="ARBA00022664"/>
    </source>
</evidence>
<keyword evidence="10" id="KW-0539">Nucleus</keyword>
<feature type="compositionally biased region" description="Basic and acidic residues" evidence="12">
    <location>
        <begin position="121"/>
        <end position="143"/>
    </location>
</feature>
<feature type="compositionally biased region" description="Basic and acidic residues" evidence="12">
    <location>
        <begin position="11"/>
        <end position="30"/>
    </location>
</feature>
<organism evidence="14 15">
    <name type="scientific">Macrostomum lignano</name>
    <dbReference type="NCBI Taxonomy" id="282301"/>
    <lineage>
        <taxon>Eukaryota</taxon>
        <taxon>Metazoa</taxon>
        <taxon>Spiralia</taxon>
        <taxon>Lophotrochozoa</taxon>
        <taxon>Platyhelminthes</taxon>
        <taxon>Rhabditophora</taxon>
        <taxon>Macrostomorpha</taxon>
        <taxon>Macrostomida</taxon>
        <taxon>Macrostomidae</taxon>
        <taxon>Macrostomum</taxon>
    </lineage>
</organism>
<evidence type="ECO:0000256" key="9">
    <source>
        <dbReference type="ARBA" id="ARBA00023187"/>
    </source>
</evidence>
<evidence type="ECO:0000259" key="13">
    <source>
        <dbReference type="PROSITE" id="PS50006"/>
    </source>
</evidence>
<keyword evidence="7" id="KW-0175">Coiled coil</keyword>
<dbReference type="PANTHER" id="PTHR23308">
    <property type="entry name" value="NUCLEAR INHIBITOR OF PROTEIN PHOSPHATASE-1"/>
    <property type="match status" value="1"/>
</dbReference>
<dbReference type="InterPro" id="IPR000253">
    <property type="entry name" value="FHA_dom"/>
</dbReference>